<protein>
    <submittedName>
        <fullName evidence="2">Uncharacterized protein</fullName>
    </submittedName>
</protein>
<keyword evidence="1" id="KW-0812">Transmembrane</keyword>
<keyword evidence="3" id="KW-1185">Reference proteome</keyword>
<proteinExistence type="predicted"/>
<organism evidence="2 3">
    <name type="scientific">Bartonella taylorii 8TBB</name>
    <dbReference type="NCBI Taxonomy" id="1094560"/>
    <lineage>
        <taxon>Bacteria</taxon>
        <taxon>Pseudomonadati</taxon>
        <taxon>Pseudomonadota</taxon>
        <taxon>Alphaproteobacteria</taxon>
        <taxon>Hyphomicrobiales</taxon>
        <taxon>Bartonellaceae</taxon>
        <taxon>Bartonella</taxon>
    </lineage>
</organism>
<dbReference type="AlphaFoldDB" id="A0A9P2W2G6"/>
<evidence type="ECO:0000256" key="1">
    <source>
        <dbReference type="SAM" id="Phobius"/>
    </source>
</evidence>
<dbReference type="Proteomes" id="UP000002648">
    <property type="component" value="Unassembled WGS sequence"/>
</dbReference>
<accession>A0A9P2W2G6</accession>
<comment type="caution">
    <text evidence="2">The sequence shown here is derived from an EMBL/GenBank/DDBJ whole genome shotgun (WGS) entry which is preliminary data.</text>
</comment>
<evidence type="ECO:0000313" key="3">
    <source>
        <dbReference type="Proteomes" id="UP000002648"/>
    </source>
</evidence>
<evidence type="ECO:0000313" key="2">
    <source>
        <dbReference type="EMBL" id="EJF92389.1"/>
    </source>
</evidence>
<reference evidence="2 3" key="1">
    <citation type="submission" date="2012-03" db="EMBL/GenBank/DDBJ databases">
        <title>The Genome Sequence of Bartonella taylorii 8TBB.</title>
        <authorList>
            <consortium name="The Broad Institute Genome Sequencing Platform"/>
            <consortium name="The Broad Institute Genome Sequencing Center for Infectious Disease"/>
            <person name="Feldgarden M."/>
            <person name="Kirby J."/>
            <person name="Kosoy M."/>
            <person name="Birtles R."/>
            <person name="Probert W.S."/>
            <person name="Chiaraviglio L."/>
            <person name="Young S.K."/>
            <person name="Zeng Q."/>
            <person name="Gargeya S."/>
            <person name="Fitzgerald M."/>
            <person name="Haas B."/>
            <person name="Abouelleil A."/>
            <person name="Alvarado L."/>
            <person name="Arachchi H.M."/>
            <person name="Berlin A."/>
            <person name="Chapman S.B."/>
            <person name="Gearin G."/>
            <person name="Goldberg J."/>
            <person name="Griggs A."/>
            <person name="Gujja S."/>
            <person name="Hansen M."/>
            <person name="Heiman D."/>
            <person name="Howarth C."/>
            <person name="Larimer J."/>
            <person name="Lui A."/>
            <person name="MacDonald P.J.P."/>
            <person name="McCowen C."/>
            <person name="Montmayeur A."/>
            <person name="Murphy C."/>
            <person name="Neiman D."/>
            <person name="Pearson M."/>
            <person name="Priest M."/>
            <person name="Roberts A."/>
            <person name="Saif S."/>
            <person name="Shea T."/>
            <person name="Sisk P."/>
            <person name="Stolte C."/>
            <person name="Sykes S."/>
            <person name="Wortman J."/>
            <person name="Nusbaum C."/>
            <person name="Birren B."/>
        </authorList>
    </citation>
    <scope>NUCLEOTIDE SEQUENCE [LARGE SCALE GENOMIC DNA]</scope>
    <source>
        <strain evidence="2 3">8TBB</strain>
    </source>
</reference>
<sequence length="74" mass="8275">MAQREGVKLVFWVTENRLFLCKLSREKVRDKGLRIVILIVFGVTAGGITICMRSLLGSVLLMGLIWRARGLQSG</sequence>
<dbReference type="EMBL" id="AIMD01000053">
    <property type="protein sequence ID" value="EJF92389.1"/>
    <property type="molecule type" value="Genomic_DNA"/>
</dbReference>
<keyword evidence="1" id="KW-0472">Membrane</keyword>
<gene>
    <name evidence="2" type="ORF">ME9_01597</name>
</gene>
<keyword evidence="1" id="KW-1133">Transmembrane helix</keyword>
<name>A0A9P2W2G6_BARTA</name>
<feature type="transmembrane region" description="Helical" evidence="1">
    <location>
        <begin position="35"/>
        <end position="66"/>
    </location>
</feature>